<feature type="transmembrane region" description="Helical" evidence="1">
    <location>
        <begin position="297"/>
        <end position="313"/>
    </location>
</feature>
<dbReference type="EMBL" id="CACVAU010000003">
    <property type="protein sequence ID" value="CAA6801539.1"/>
    <property type="molecule type" value="Genomic_DNA"/>
</dbReference>
<gene>
    <name evidence="3" type="ORF">HELGO_WM10281</name>
</gene>
<evidence type="ECO:0000313" key="3">
    <source>
        <dbReference type="EMBL" id="CAA6801539.1"/>
    </source>
</evidence>
<proteinExistence type="predicted"/>
<keyword evidence="1" id="KW-0472">Membrane</keyword>
<reference evidence="3" key="1">
    <citation type="submission" date="2020-01" db="EMBL/GenBank/DDBJ databases">
        <authorList>
            <person name="Meier V. D."/>
            <person name="Meier V D."/>
        </authorList>
    </citation>
    <scope>NUCLEOTIDE SEQUENCE</scope>
    <source>
        <strain evidence="3">HLG_WM_MAG_05</strain>
    </source>
</reference>
<keyword evidence="1" id="KW-0812">Transmembrane</keyword>
<evidence type="ECO:0000256" key="2">
    <source>
        <dbReference type="SAM" id="SignalP"/>
    </source>
</evidence>
<feature type="signal peptide" evidence="2">
    <location>
        <begin position="1"/>
        <end position="18"/>
    </location>
</feature>
<dbReference type="AlphaFoldDB" id="A0A6S6SAG4"/>
<evidence type="ECO:0000256" key="1">
    <source>
        <dbReference type="SAM" id="Phobius"/>
    </source>
</evidence>
<feature type="chain" id="PRO_5028440798" evidence="2">
    <location>
        <begin position="19"/>
        <end position="319"/>
    </location>
</feature>
<accession>A0A6S6SAG4</accession>
<keyword evidence="1" id="KW-1133">Transmembrane helix</keyword>
<organism evidence="3">
    <name type="scientific">uncultured Sulfurovum sp</name>
    <dbReference type="NCBI Taxonomy" id="269237"/>
    <lineage>
        <taxon>Bacteria</taxon>
        <taxon>Pseudomonadati</taxon>
        <taxon>Campylobacterota</taxon>
        <taxon>Epsilonproteobacteria</taxon>
        <taxon>Campylobacterales</taxon>
        <taxon>Sulfurovaceae</taxon>
        <taxon>Sulfurovum</taxon>
        <taxon>environmental samples</taxon>
    </lineage>
</organism>
<sequence>MKKILVIYLLLTSTLIFAENYNCRDYREINISKENDKEYIIDREKDLFYKKKTLQLDDKKVVIEHYDYEGIFNKNDGFFIKVFDIDDTLIMQENIDKDIYKFQAIKRGEEIILVLNLVNGEGSTLEIISFNEELKFRKIYERIGRDGSFDKHDSFSLGDIILNQENEIIMAFQLSIYYSAKFTRNYGDFVFFLKFDQNNRLVWERKLEVPYGTRYEESDNNLTYIENNYLHRPLLYNQLTILDEMSGCYLIYNDIANLYKYYAIDNDGYLWTKDPNATQKVEDFLYPQREEMSKEDWISFVGFLLFLVAYFIYRKVKNK</sequence>
<protein>
    <submittedName>
        <fullName evidence="3">Uncharacterized protein</fullName>
    </submittedName>
</protein>
<name>A0A6S6SAG4_9BACT</name>
<keyword evidence="2" id="KW-0732">Signal</keyword>